<evidence type="ECO:0000256" key="9">
    <source>
        <dbReference type="ARBA" id="ARBA00022958"/>
    </source>
</evidence>
<comment type="function">
    <text evidence="17">Catalyzes the dehydration of the S-form of NAD(P)HX at the expense of ADP, which is converted to AMP. Together with NAD(P)HX epimerase, which catalyzes the epimerization of the S- and R-forms, the enzyme allows the repair of both epimers of NAD(P)HX, a damaged form of NAD(P)H that is a result of enzymatic or heat-dependent hydration.</text>
</comment>
<dbReference type="Proteomes" id="UP001501126">
    <property type="component" value="Unassembled WGS sequence"/>
</dbReference>
<keyword evidence="6 17" id="KW-0547">Nucleotide-binding</keyword>
<comment type="catalytic activity">
    <reaction evidence="16 17 19">
        <text>(6S)-NADPHX + ADP = AMP + phosphate + NADPH + H(+)</text>
        <dbReference type="Rhea" id="RHEA:32235"/>
        <dbReference type="ChEBI" id="CHEBI:15378"/>
        <dbReference type="ChEBI" id="CHEBI:43474"/>
        <dbReference type="ChEBI" id="CHEBI:57783"/>
        <dbReference type="ChEBI" id="CHEBI:64076"/>
        <dbReference type="ChEBI" id="CHEBI:456215"/>
        <dbReference type="ChEBI" id="CHEBI:456216"/>
        <dbReference type="EC" id="4.2.1.136"/>
    </reaction>
</comment>
<dbReference type="PANTHER" id="PTHR12592:SF0">
    <property type="entry name" value="ATP-DEPENDENT (S)-NAD(P)H-HYDRATE DEHYDRATASE"/>
    <property type="match status" value="1"/>
</dbReference>
<organism evidence="22 23">
    <name type="scientific">Wandonia haliotis</name>
    <dbReference type="NCBI Taxonomy" id="574963"/>
    <lineage>
        <taxon>Bacteria</taxon>
        <taxon>Pseudomonadati</taxon>
        <taxon>Bacteroidota</taxon>
        <taxon>Flavobacteriia</taxon>
        <taxon>Flavobacteriales</taxon>
        <taxon>Crocinitomicaceae</taxon>
        <taxon>Wandonia</taxon>
    </lineage>
</organism>
<evidence type="ECO:0000256" key="17">
    <source>
        <dbReference type="HAMAP-Rule" id="MF_01965"/>
    </source>
</evidence>
<dbReference type="HAMAP" id="MF_01966">
    <property type="entry name" value="NADHX_epimerase"/>
    <property type="match status" value="1"/>
</dbReference>
<dbReference type="NCBIfam" id="TIGR00196">
    <property type="entry name" value="yjeF_cterm"/>
    <property type="match status" value="1"/>
</dbReference>
<evidence type="ECO:0000256" key="18">
    <source>
        <dbReference type="HAMAP-Rule" id="MF_01966"/>
    </source>
</evidence>
<feature type="binding site" evidence="17">
    <location>
        <position position="258"/>
    </location>
    <ligand>
        <name>(6S)-NADPHX</name>
        <dbReference type="ChEBI" id="CHEBI:64076"/>
    </ligand>
</feature>
<dbReference type="InterPro" id="IPR000631">
    <property type="entry name" value="CARKD"/>
</dbReference>
<dbReference type="SUPFAM" id="SSF53613">
    <property type="entry name" value="Ribokinase-like"/>
    <property type="match status" value="1"/>
</dbReference>
<comment type="catalytic activity">
    <reaction evidence="1 18 19">
        <text>(6R)-NADHX = (6S)-NADHX</text>
        <dbReference type="Rhea" id="RHEA:32215"/>
        <dbReference type="ChEBI" id="CHEBI:64074"/>
        <dbReference type="ChEBI" id="CHEBI:64075"/>
        <dbReference type="EC" id="5.1.99.6"/>
    </reaction>
</comment>
<dbReference type="InterPro" id="IPR029056">
    <property type="entry name" value="Ribokinase-like"/>
</dbReference>
<evidence type="ECO:0000256" key="19">
    <source>
        <dbReference type="PIRNR" id="PIRNR017184"/>
    </source>
</evidence>
<evidence type="ECO:0000256" key="2">
    <source>
        <dbReference type="ARBA" id="ARBA00000909"/>
    </source>
</evidence>
<keyword evidence="10 17" id="KW-0520">NAD</keyword>
<proteinExistence type="inferred from homology"/>
<feature type="binding site" evidence="18">
    <location>
        <position position="59"/>
    </location>
    <ligand>
        <name>K(+)</name>
        <dbReference type="ChEBI" id="CHEBI:29103"/>
    </ligand>
</feature>
<gene>
    <name evidence="18" type="primary">nnrE</name>
    <name evidence="17" type="synonym">nnrD</name>
    <name evidence="22" type="ORF">GCM10009118_02020</name>
</gene>
<keyword evidence="8 17" id="KW-0521">NADP</keyword>
<keyword evidence="23" id="KW-1185">Reference proteome</keyword>
<comment type="caution">
    <text evidence="22">The sequence shown here is derived from an EMBL/GenBank/DDBJ whole genome shotgun (WGS) entry which is preliminary data.</text>
</comment>
<keyword evidence="12 17" id="KW-0456">Lyase</keyword>
<keyword evidence="5 18" id="KW-0479">Metal-binding</keyword>
<feature type="binding site" evidence="17">
    <location>
        <position position="321"/>
    </location>
    <ligand>
        <name>(6S)-NADPHX</name>
        <dbReference type="ChEBI" id="CHEBI:64076"/>
    </ligand>
</feature>
<feature type="binding site" evidence="17">
    <location>
        <position position="372"/>
    </location>
    <ligand>
        <name>(6S)-NADPHX</name>
        <dbReference type="ChEBI" id="CHEBI:64076"/>
    </ligand>
</feature>
<feature type="binding site" evidence="18">
    <location>
        <position position="155"/>
    </location>
    <ligand>
        <name>(6S)-NADPHX</name>
        <dbReference type="ChEBI" id="CHEBI:64076"/>
    </ligand>
</feature>
<feature type="domain" description="YjeF C-terminal" evidence="20">
    <location>
        <begin position="223"/>
        <end position="495"/>
    </location>
</feature>
<evidence type="ECO:0000313" key="22">
    <source>
        <dbReference type="EMBL" id="GAA0873794.1"/>
    </source>
</evidence>
<dbReference type="EC" id="4.2.1.136" evidence="19"/>
<dbReference type="EMBL" id="BAAAFH010000003">
    <property type="protein sequence ID" value="GAA0873794.1"/>
    <property type="molecule type" value="Genomic_DNA"/>
</dbReference>
<evidence type="ECO:0000256" key="7">
    <source>
        <dbReference type="ARBA" id="ARBA00022840"/>
    </source>
</evidence>
<evidence type="ECO:0000256" key="10">
    <source>
        <dbReference type="ARBA" id="ARBA00023027"/>
    </source>
</evidence>
<evidence type="ECO:0000256" key="1">
    <source>
        <dbReference type="ARBA" id="ARBA00000013"/>
    </source>
</evidence>
<feature type="binding site" evidence="17">
    <location>
        <position position="437"/>
    </location>
    <ligand>
        <name>(6S)-NADPHX</name>
        <dbReference type="ChEBI" id="CHEBI:64076"/>
    </ligand>
</feature>
<evidence type="ECO:0000313" key="23">
    <source>
        <dbReference type="Proteomes" id="UP001501126"/>
    </source>
</evidence>
<comment type="similarity">
    <text evidence="4 19">In the C-terminal section; belongs to the NnrD/CARKD family.</text>
</comment>
<comment type="subunit">
    <text evidence="17">Homotetramer.</text>
</comment>
<feature type="binding site" evidence="17">
    <location>
        <position position="436"/>
    </location>
    <ligand>
        <name>AMP</name>
        <dbReference type="ChEBI" id="CHEBI:456215"/>
    </ligand>
</feature>
<reference evidence="23" key="1">
    <citation type="journal article" date="2019" name="Int. J. Syst. Evol. Microbiol.">
        <title>The Global Catalogue of Microorganisms (GCM) 10K type strain sequencing project: providing services to taxonomists for standard genome sequencing and annotation.</title>
        <authorList>
            <consortium name="The Broad Institute Genomics Platform"/>
            <consortium name="The Broad Institute Genome Sequencing Center for Infectious Disease"/>
            <person name="Wu L."/>
            <person name="Ma J."/>
        </authorList>
    </citation>
    <scope>NUCLEOTIDE SEQUENCE [LARGE SCALE GENOMIC DNA]</scope>
    <source>
        <strain evidence="23">JCM 16083</strain>
    </source>
</reference>
<evidence type="ECO:0000256" key="5">
    <source>
        <dbReference type="ARBA" id="ARBA00022723"/>
    </source>
</evidence>
<comment type="function">
    <text evidence="18">Catalyzes the epimerization of the S- and R-forms of NAD(P)HX, a damaged form of NAD(P)H that is a result of enzymatic or heat-dependent hydration. This is a prerequisite for the S-specific NAD(P)H-hydrate dehydratase to allow the repair of both epimers of NAD(P)HX.</text>
</comment>
<feature type="binding site" evidence="18">
    <location>
        <position position="158"/>
    </location>
    <ligand>
        <name>K(+)</name>
        <dbReference type="ChEBI" id="CHEBI:29103"/>
    </ligand>
</feature>
<dbReference type="PROSITE" id="PS01050">
    <property type="entry name" value="YJEF_C_2"/>
    <property type="match status" value="1"/>
</dbReference>
<dbReference type="PROSITE" id="PS51383">
    <property type="entry name" value="YJEF_C_3"/>
    <property type="match status" value="1"/>
</dbReference>
<accession>A0ABP3XZI0</accession>
<feature type="binding site" evidence="17">
    <location>
        <begin position="407"/>
        <end position="411"/>
    </location>
    <ligand>
        <name>AMP</name>
        <dbReference type="ChEBI" id="CHEBI:456215"/>
    </ligand>
</feature>
<dbReference type="RefSeq" id="WP_343784180.1">
    <property type="nucleotide sequence ID" value="NZ_BAAAFH010000003.1"/>
</dbReference>
<dbReference type="Gene3D" id="3.40.50.10260">
    <property type="entry name" value="YjeF N-terminal domain"/>
    <property type="match status" value="1"/>
</dbReference>
<evidence type="ECO:0000256" key="4">
    <source>
        <dbReference type="ARBA" id="ARBA00009524"/>
    </source>
</evidence>
<dbReference type="NCBIfam" id="TIGR00197">
    <property type="entry name" value="yjeF_nterm"/>
    <property type="match status" value="1"/>
</dbReference>
<dbReference type="SUPFAM" id="SSF64153">
    <property type="entry name" value="YjeF N-terminal domain-like"/>
    <property type="match status" value="1"/>
</dbReference>
<evidence type="ECO:0000259" key="20">
    <source>
        <dbReference type="PROSITE" id="PS51383"/>
    </source>
</evidence>
<feature type="binding site" evidence="18">
    <location>
        <begin position="126"/>
        <end position="132"/>
    </location>
    <ligand>
        <name>(6S)-NADPHX</name>
        <dbReference type="ChEBI" id="CHEBI:64076"/>
    </ligand>
</feature>
<comment type="similarity">
    <text evidence="17">Belongs to the NnrD/CARKD family.</text>
</comment>
<comment type="cofactor">
    <cofactor evidence="17">
        <name>Mg(2+)</name>
        <dbReference type="ChEBI" id="CHEBI:18420"/>
    </cofactor>
</comment>
<evidence type="ECO:0000256" key="13">
    <source>
        <dbReference type="ARBA" id="ARBA00023268"/>
    </source>
</evidence>
<comment type="similarity">
    <text evidence="18">Belongs to the NnrE/AIBP family.</text>
</comment>
<dbReference type="PROSITE" id="PS51385">
    <property type="entry name" value="YJEF_N"/>
    <property type="match status" value="1"/>
</dbReference>
<keyword evidence="7 17" id="KW-0067">ATP-binding</keyword>
<evidence type="ECO:0000256" key="15">
    <source>
        <dbReference type="ARBA" id="ARBA00048238"/>
    </source>
</evidence>
<keyword evidence="11 18" id="KW-0413">Isomerase</keyword>
<keyword evidence="13" id="KW-0511">Multifunctional enzyme</keyword>
<dbReference type="CDD" id="cd01171">
    <property type="entry name" value="YXKO-related"/>
    <property type="match status" value="1"/>
</dbReference>
<feature type="domain" description="YjeF N-terminal" evidence="21">
    <location>
        <begin position="10"/>
        <end position="213"/>
    </location>
</feature>
<evidence type="ECO:0000259" key="21">
    <source>
        <dbReference type="PROSITE" id="PS51385"/>
    </source>
</evidence>
<evidence type="ECO:0000256" key="6">
    <source>
        <dbReference type="ARBA" id="ARBA00022741"/>
    </source>
</evidence>
<feature type="binding site" evidence="18">
    <location>
        <begin position="58"/>
        <end position="62"/>
    </location>
    <ligand>
        <name>(6S)-NADPHX</name>
        <dbReference type="ChEBI" id="CHEBI:64076"/>
    </ligand>
</feature>
<protein>
    <recommendedName>
        <fullName evidence="19">Bifunctional NAD(P)H-hydrate repair enzyme</fullName>
    </recommendedName>
    <alternativeName>
        <fullName evidence="19">Nicotinamide nucleotide repair protein</fullName>
    </alternativeName>
    <domain>
        <recommendedName>
            <fullName evidence="19">ADP-dependent (S)-NAD(P)H-hydrate dehydratase</fullName>
            <ecNumber evidence="19">4.2.1.136</ecNumber>
        </recommendedName>
        <alternativeName>
            <fullName evidence="19">ADP-dependent NAD(P)HX dehydratase</fullName>
        </alternativeName>
    </domain>
    <domain>
        <recommendedName>
            <fullName evidence="19">NAD(P)H-hydrate epimerase</fullName>
            <ecNumber evidence="19">5.1.99.6</ecNumber>
        </recommendedName>
    </domain>
</protein>
<keyword evidence="9 18" id="KW-0630">Potassium</keyword>
<sequence length="495" mass="52844">MNEILTAEQQRLADGFTIRNEPISSIDLMERASAEFVKSIIPYIHGKKTIHVFCGTGNNGGDGLAIARMLREKGCTVYVYLVRYSEMLAADTQINLSRIKDVCIIKDQGDIPVIHHEHVVVDALFGSGLSRPVSGIAAEVITAINGSHAFVLSVDVPSGLPCDRIPFEKGAVVRSDFTGTFERPKLSFFLPESSEFVPDWRVIPIGLNQDYIERMENREFYISSGMLSCKVLPRRKFSHKGTYGHGLLIAGSKGKMGAAVLAGKAALRSGAGLLTAHIPGCGYTILQTALPEAMCTVDPDENQVTSVTVGSNYSAIAVGPGIGVGEGAVRVLSSVFQVYDKPMVLDADALNTLALNRDLLNKIPEKSILTPHPGEFERLVGKSDNSLERLELLRAFSQEYNVLVVLKDAVTAIALPGGRIYFNTTGNPGMATAGSGDVLTGVLLGLLAQNYSPEDAALIGVFFHGLAGDAAAAQLGENAVMAGDIAGHLRIHPVS</sequence>
<comment type="similarity">
    <text evidence="3 19">In the N-terminal section; belongs to the NnrE/AIBP family.</text>
</comment>
<comment type="cofactor">
    <cofactor evidence="18 19">
        <name>K(+)</name>
        <dbReference type="ChEBI" id="CHEBI:29103"/>
    </cofactor>
    <text evidence="18 19">Binds 1 potassium ion per subunit.</text>
</comment>
<dbReference type="InterPro" id="IPR004443">
    <property type="entry name" value="YjeF_N_dom"/>
</dbReference>
<dbReference type="EC" id="5.1.99.6" evidence="19"/>
<comment type="caution">
    <text evidence="18">Lacks conserved residue(s) required for the propagation of feature annotation.</text>
</comment>
<comment type="catalytic activity">
    <reaction evidence="15 17 19">
        <text>(6S)-NADHX + ADP = AMP + phosphate + NADH + H(+)</text>
        <dbReference type="Rhea" id="RHEA:32223"/>
        <dbReference type="ChEBI" id="CHEBI:15378"/>
        <dbReference type="ChEBI" id="CHEBI:43474"/>
        <dbReference type="ChEBI" id="CHEBI:57945"/>
        <dbReference type="ChEBI" id="CHEBI:64074"/>
        <dbReference type="ChEBI" id="CHEBI:456215"/>
        <dbReference type="ChEBI" id="CHEBI:456216"/>
        <dbReference type="EC" id="4.2.1.136"/>
    </reaction>
</comment>
<evidence type="ECO:0000256" key="8">
    <source>
        <dbReference type="ARBA" id="ARBA00022857"/>
    </source>
</evidence>
<dbReference type="InterPro" id="IPR036652">
    <property type="entry name" value="YjeF_N_dom_sf"/>
</dbReference>
<evidence type="ECO:0000256" key="12">
    <source>
        <dbReference type="ARBA" id="ARBA00023239"/>
    </source>
</evidence>
<name>A0ABP3XZI0_9FLAO</name>
<dbReference type="InterPro" id="IPR017953">
    <property type="entry name" value="Carbohydrate_kinase_pred_CS"/>
</dbReference>
<dbReference type="Pfam" id="PF03853">
    <property type="entry name" value="YjeF_N"/>
    <property type="match status" value="1"/>
</dbReference>
<evidence type="ECO:0000256" key="14">
    <source>
        <dbReference type="ARBA" id="ARBA00025153"/>
    </source>
</evidence>
<feature type="binding site" evidence="18">
    <location>
        <position position="122"/>
    </location>
    <ligand>
        <name>K(+)</name>
        <dbReference type="ChEBI" id="CHEBI:29103"/>
    </ligand>
</feature>
<dbReference type="Pfam" id="PF01256">
    <property type="entry name" value="Carb_kinase"/>
    <property type="match status" value="1"/>
</dbReference>
<evidence type="ECO:0000256" key="3">
    <source>
        <dbReference type="ARBA" id="ARBA00006001"/>
    </source>
</evidence>
<dbReference type="Gene3D" id="3.40.1190.20">
    <property type="match status" value="1"/>
</dbReference>
<comment type="function">
    <text evidence="14 19">Bifunctional enzyme that catalyzes the epimerization of the S- and R-forms of NAD(P)HX and the dehydration of the S-form of NAD(P)HX at the expense of ADP, which is converted to AMP. This allows the repair of both epimers of NAD(P)HX, a damaged form of NAD(P)H that is a result of enzymatic or heat-dependent hydration.</text>
</comment>
<dbReference type="PANTHER" id="PTHR12592">
    <property type="entry name" value="ATP-DEPENDENT (S)-NAD(P)H-HYDRATE DEHYDRATASE FAMILY MEMBER"/>
    <property type="match status" value="1"/>
</dbReference>
<dbReference type="HAMAP" id="MF_01965">
    <property type="entry name" value="NADHX_dehydratase"/>
    <property type="match status" value="1"/>
</dbReference>
<comment type="catalytic activity">
    <reaction evidence="2 18 19">
        <text>(6R)-NADPHX = (6S)-NADPHX</text>
        <dbReference type="Rhea" id="RHEA:32227"/>
        <dbReference type="ChEBI" id="CHEBI:64076"/>
        <dbReference type="ChEBI" id="CHEBI:64077"/>
        <dbReference type="EC" id="5.1.99.6"/>
    </reaction>
</comment>
<dbReference type="PIRSF" id="PIRSF017184">
    <property type="entry name" value="Nnr"/>
    <property type="match status" value="1"/>
</dbReference>
<evidence type="ECO:0000256" key="16">
    <source>
        <dbReference type="ARBA" id="ARBA00049209"/>
    </source>
</evidence>
<evidence type="ECO:0000256" key="11">
    <source>
        <dbReference type="ARBA" id="ARBA00023235"/>
    </source>
</evidence>
<dbReference type="InterPro" id="IPR030677">
    <property type="entry name" value="Nnr"/>
</dbReference>